<proteinExistence type="predicted"/>
<protein>
    <submittedName>
        <fullName evidence="3">Rx_N domain-containing protein</fullName>
    </submittedName>
</protein>
<dbReference type="WBParaSite" id="BPAG_0000813501-mRNA-1">
    <property type="protein sequence ID" value="BPAG_0000813501-mRNA-1"/>
    <property type="gene ID" value="BPAG_0000813501"/>
</dbReference>
<name>A0A0N4TIR3_BRUPA</name>
<dbReference type="Proteomes" id="UP000278627">
    <property type="component" value="Unassembled WGS sequence"/>
</dbReference>
<organism evidence="3">
    <name type="scientific">Brugia pahangi</name>
    <name type="common">Filarial nematode worm</name>
    <dbReference type="NCBI Taxonomy" id="6280"/>
    <lineage>
        <taxon>Eukaryota</taxon>
        <taxon>Metazoa</taxon>
        <taxon>Ecdysozoa</taxon>
        <taxon>Nematoda</taxon>
        <taxon>Chromadorea</taxon>
        <taxon>Rhabditida</taxon>
        <taxon>Spirurina</taxon>
        <taxon>Spiruromorpha</taxon>
        <taxon>Filarioidea</taxon>
        <taxon>Onchocercidae</taxon>
        <taxon>Brugia</taxon>
    </lineage>
</organism>
<reference evidence="3" key="1">
    <citation type="submission" date="2017-02" db="UniProtKB">
        <authorList>
            <consortium name="WormBaseParasite"/>
        </authorList>
    </citation>
    <scope>IDENTIFICATION</scope>
</reference>
<sequence>MVLLHSPDIMLQFWLRVGTGDISDDWTTGIDVETSASMEDEKIFLVDSGMLSRLIEEIEKIMSVACKLEQFRDLDEIFTKRTTYIDNMQWEFLRDVKKLEQKINSFTCSRDVVMKRVGSQHHFLYVGLAVKELDYPIDLQRGGTTPATLIGGRRV</sequence>
<reference evidence="1 2" key="2">
    <citation type="submission" date="2018-11" db="EMBL/GenBank/DDBJ databases">
        <authorList>
            <consortium name="Pathogen Informatics"/>
        </authorList>
    </citation>
    <scope>NUCLEOTIDE SEQUENCE [LARGE SCALE GENOMIC DNA]</scope>
</reference>
<accession>A0A0N4TIR3</accession>
<evidence type="ECO:0000313" key="3">
    <source>
        <dbReference type="WBParaSite" id="BPAG_0000813501-mRNA-1"/>
    </source>
</evidence>
<keyword evidence="2" id="KW-1185">Reference proteome</keyword>
<gene>
    <name evidence="1" type="ORF">BPAG_LOCUS8097</name>
</gene>
<evidence type="ECO:0000313" key="1">
    <source>
        <dbReference type="EMBL" id="VDN89283.1"/>
    </source>
</evidence>
<evidence type="ECO:0000313" key="2">
    <source>
        <dbReference type="Proteomes" id="UP000278627"/>
    </source>
</evidence>
<dbReference type="EMBL" id="UZAD01013130">
    <property type="protein sequence ID" value="VDN89283.1"/>
    <property type="molecule type" value="Genomic_DNA"/>
</dbReference>
<dbReference type="AlphaFoldDB" id="A0A0N4TIR3"/>